<dbReference type="EMBL" id="BMNB01000003">
    <property type="protein sequence ID" value="GGM28028.1"/>
    <property type="molecule type" value="Genomic_DNA"/>
</dbReference>
<organism evidence="1 2">
    <name type="scientific">Micromonospora sonchi</name>
    <dbReference type="NCBI Taxonomy" id="1763543"/>
    <lineage>
        <taxon>Bacteria</taxon>
        <taxon>Bacillati</taxon>
        <taxon>Actinomycetota</taxon>
        <taxon>Actinomycetes</taxon>
        <taxon>Micromonosporales</taxon>
        <taxon>Micromonosporaceae</taxon>
        <taxon>Micromonospora</taxon>
    </lineage>
</organism>
<accession>A0A917TMW6</accession>
<reference evidence="1" key="2">
    <citation type="submission" date="2020-09" db="EMBL/GenBank/DDBJ databases">
        <authorList>
            <person name="Sun Q."/>
            <person name="Zhou Y."/>
        </authorList>
    </citation>
    <scope>NUCLEOTIDE SEQUENCE</scope>
    <source>
        <strain evidence="1">CGMCC 4.7312</strain>
    </source>
</reference>
<proteinExistence type="predicted"/>
<keyword evidence="2" id="KW-1185">Reference proteome</keyword>
<dbReference type="AlphaFoldDB" id="A0A917TMW6"/>
<evidence type="ECO:0000313" key="2">
    <source>
        <dbReference type="Proteomes" id="UP000608890"/>
    </source>
</evidence>
<evidence type="ECO:0000313" key="1">
    <source>
        <dbReference type="EMBL" id="GGM28028.1"/>
    </source>
</evidence>
<name>A0A917TMW6_9ACTN</name>
<reference evidence="1" key="1">
    <citation type="journal article" date="2014" name="Int. J. Syst. Evol. Microbiol.">
        <title>Complete genome sequence of Corynebacterium casei LMG S-19264T (=DSM 44701T), isolated from a smear-ripened cheese.</title>
        <authorList>
            <consortium name="US DOE Joint Genome Institute (JGI-PGF)"/>
            <person name="Walter F."/>
            <person name="Albersmeier A."/>
            <person name="Kalinowski J."/>
            <person name="Ruckert C."/>
        </authorList>
    </citation>
    <scope>NUCLEOTIDE SEQUENCE</scope>
    <source>
        <strain evidence="1">CGMCC 4.7312</strain>
    </source>
</reference>
<comment type="caution">
    <text evidence="1">The sequence shown here is derived from an EMBL/GenBank/DDBJ whole genome shotgun (WGS) entry which is preliminary data.</text>
</comment>
<dbReference type="Proteomes" id="UP000608890">
    <property type="component" value="Unassembled WGS sequence"/>
</dbReference>
<protein>
    <submittedName>
        <fullName evidence="1">Uncharacterized protein</fullName>
    </submittedName>
</protein>
<sequence length="77" mass="8126">MTAPAHDSDAWETVSGWIWSCRTCYARGSAVSEQDAQQQRAAHDARPVAWWVAAFAEPVAVAGAAPTGLRGTAPCPT</sequence>
<gene>
    <name evidence="1" type="ORF">GCM10011608_11110</name>
</gene>